<evidence type="ECO:0000256" key="1">
    <source>
        <dbReference type="SAM" id="MobiDB-lite"/>
    </source>
</evidence>
<protein>
    <recommendedName>
        <fullName evidence="4">Helix-turn-helix domain-containing protein</fullName>
    </recommendedName>
</protein>
<gene>
    <name evidence="2" type="ORF">PV662_47765</name>
</gene>
<accession>A0ABU4P0D5</accession>
<keyword evidence="3" id="KW-1185">Reference proteome</keyword>
<comment type="caution">
    <text evidence="2">The sequence shown here is derived from an EMBL/GenBank/DDBJ whole genome shotgun (WGS) entry which is preliminary data.</text>
</comment>
<reference evidence="2 3" key="1">
    <citation type="journal article" date="2023" name="Microb. Genom.">
        <title>Mesoterricola silvestris gen. nov., sp. nov., Mesoterricola sediminis sp. nov., Geothrix oryzae sp. nov., Geothrix edaphica sp. nov., Geothrix rubra sp. nov., and Geothrix limicola sp. nov., six novel members of Acidobacteriota isolated from soils.</title>
        <authorList>
            <person name="Weisberg A.J."/>
            <person name="Pearce E."/>
            <person name="Kramer C.G."/>
            <person name="Chang J.H."/>
            <person name="Clarke C.R."/>
        </authorList>
    </citation>
    <scope>NUCLEOTIDE SEQUENCE [LARGE SCALE GENOMIC DNA]</scope>
    <source>
        <strain evidence="2 3">ID09-01A</strain>
    </source>
</reference>
<feature type="compositionally biased region" description="Basic and acidic residues" evidence="1">
    <location>
        <begin position="176"/>
        <end position="186"/>
    </location>
</feature>
<name>A0ABU4P0D5_9ACTN</name>
<sequence length="309" mass="34082">MSTDAMKWAVEFAPPMPAQLVATLTGLAYHADTKGRGAYPSLARLAAYACKSERSVRRDLRDLEDLKLIRHGDQSKAAHITADKRPTVYDLAVENRVPKGRAGDDEGTRTSARTLASARARGIDKRRANKARSEGESIPEREDVDVRADADVPPDVDVTAGGRGRHSGGTWTSAKPKNEPQDEQLPKDSSSPAAQVDEGDSTDHHLEAFGAFWSNYPKKRDREEAKKAWIAALKRGAEPQLMVDAAQAYARERFGKEAQYTKYPATWLNKGCYDDEPDPQGPPLRAVSGGYQPWKNPADQDAYDEPFFD</sequence>
<dbReference type="Proteomes" id="UP001271274">
    <property type="component" value="Unassembled WGS sequence"/>
</dbReference>
<feature type="region of interest" description="Disordered" evidence="1">
    <location>
        <begin position="94"/>
        <end position="205"/>
    </location>
</feature>
<dbReference type="EMBL" id="JARAYU010000045">
    <property type="protein sequence ID" value="MDX3707239.1"/>
    <property type="molecule type" value="Genomic_DNA"/>
</dbReference>
<dbReference type="Pfam" id="PF13730">
    <property type="entry name" value="HTH_36"/>
    <property type="match status" value="1"/>
</dbReference>
<feature type="compositionally biased region" description="Low complexity" evidence="1">
    <location>
        <begin position="109"/>
        <end position="120"/>
    </location>
</feature>
<organism evidence="2 3">
    <name type="scientific">Streptomyces europaeiscabiei</name>
    <dbReference type="NCBI Taxonomy" id="146819"/>
    <lineage>
        <taxon>Bacteria</taxon>
        <taxon>Bacillati</taxon>
        <taxon>Actinomycetota</taxon>
        <taxon>Actinomycetes</taxon>
        <taxon>Kitasatosporales</taxon>
        <taxon>Streptomycetaceae</taxon>
        <taxon>Streptomyces</taxon>
    </lineage>
</organism>
<feature type="compositionally biased region" description="Basic and acidic residues" evidence="1">
    <location>
        <begin position="121"/>
        <end position="150"/>
    </location>
</feature>
<evidence type="ECO:0000313" key="3">
    <source>
        <dbReference type="Proteomes" id="UP001271274"/>
    </source>
</evidence>
<feature type="region of interest" description="Disordered" evidence="1">
    <location>
        <begin position="273"/>
        <end position="309"/>
    </location>
</feature>
<evidence type="ECO:0000313" key="2">
    <source>
        <dbReference type="EMBL" id="MDX3707239.1"/>
    </source>
</evidence>
<evidence type="ECO:0008006" key="4">
    <source>
        <dbReference type="Google" id="ProtNLM"/>
    </source>
</evidence>
<dbReference type="RefSeq" id="WP_319063963.1">
    <property type="nucleotide sequence ID" value="NZ_JARAYT010000032.1"/>
</dbReference>
<proteinExistence type="predicted"/>